<accession>A0ABQ8TXZ0</accession>
<organism evidence="2 3">
    <name type="scientific">Periplaneta americana</name>
    <name type="common">American cockroach</name>
    <name type="synonym">Blatta americana</name>
    <dbReference type="NCBI Taxonomy" id="6978"/>
    <lineage>
        <taxon>Eukaryota</taxon>
        <taxon>Metazoa</taxon>
        <taxon>Ecdysozoa</taxon>
        <taxon>Arthropoda</taxon>
        <taxon>Hexapoda</taxon>
        <taxon>Insecta</taxon>
        <taxon>Pterygota</taxon>
        <taxon>Neoptera</taxon>
        <taxon>Polyneoptera</taxon>
        <taxon>Dictyoptera</taxon>
        <taxon>Blattodea</taxon>
        <taxon>Blattoidea</taxon>
        <taxon>Blattidae</taxon>
        <taxon>Blattinae</taxon>
        <taxon>Periplaneta</taxon>
    </lineage>
</organism>
<keyword evidence="3" id="KW-1185">Reference proteome</keyword>
<proteinExistence type="predicted"/>
<name>A0ABQ8TXZ0_PERAM</name>
<keyword evidence="1" id="KW-0472">Membrane</keyword>
<feature type="transmembrane region" description="Helical" evidence="1">
    <location>
        <begin position="157"/>
        <end position="181"/>
    </location>
</feature>
<dbReference type="EMBL" id="JAJSOF020000001">
    <property type="protein sequence ID" value="KAJ4451586.1"/>
    <property type="molecule type" value="Genomic_DNA"/>
</dbReference>
<evidence type="ECO:0000313" key="2">
    <source>
        <dbReference type="EMBL" id="KAJ4451586.1"/>
    </source>
</evidence>
<keyword evidence="1" id="KW-1133">Transmembrane helix</keyword>
<evidence type="ECO:0000256" key="1">
    <source>
        <dbReference type="SAM" id="Phobius"/>
    </source>
</evidence>
<sequence>MMLNSLRYYVNLFHINAQDIGILSDDADDNVLDMENVEDEPMGDNVLIVECIEVPVSVFTMSVTRKALSVSEKLKILRKYDKNSTLNQKQLSDSLGIPSSTLRATLKKSRLDHCSCDVASGGFALFITPHSIVLQRAEMTLSVDRCCCGCSLRTGTIIIGAYILTCSVVMTVFGSVCLAVVCELSHRQDFNVTREEDIPAQEITKVDDAFAELMSIVSTNDLEFADYMLNTYVGGDSLFPPPLWAAEPSDGSRTINGPESFHSFTILTILFATSQHLQDHRSSIGNANTCPHQDKLCKFLGI</sequence>
<protein>
    <submittedName>
        <fullName evidence="2">Uncharacterized protein</fullName>
    </submittedName>
</protein>
<comment type="caution">
    <text evidence="2">The sequence shown here is derived from an EMBL/GenBank/DDBJ whole genome shotgun (WGS) entry which is preliminary data.</text>
</comment>
<dbReference type="Proteomes" id="UP001148838">
    <property type="component" value="Unassembled WGS sequence"/>
</dbReference>
<dbReference type="Gene3D" id="1.10.10.60">
    <property type="entry name" value="Homeodomain-like"/>
    <property type="match status" value="1"/>
</dbReference>
<reference evidence="2 3" key="1">
    <citation type="journal article" date="2022" name="Allergy">
        <title>Genome assembly and annotation of Periplaneta americana reveal a comprehensive cockroach allergen profile.</title>
        <authorList>
            <person name="Wang L."/>
            <person name="Xiong Q."/>
            <person name="Saelim N."/>
            <person name="Wang L."/>
            <person name="Nong W."/>
            <person name="Wan A.T."/>
            <person name="Shi M."/>
            <person name="Liu X."/>
            <person name="Cao Q."/>
            <person name="Hui J.H.L."/>
            <person name="Sookrung N."/>
            <person name="Leung T.F."/>
            <person name="Tungtrongchitr A."/>
            <person name="Tsui S.K.W."/>
        </authorList>
    </citation>
    <scope>NUCLEOTIDE SEQUENCE [LARGE SCALE GENOMIC DNA]</scope>
    <source>
        <strain evidence="2">PWHHKU_190912</strain>
    </source>
</reference>
<gene>
    <name evidence="2" type="ORF">ANN_03055</name>
</gene>
<keyword evidence="1" id="KW-0812">Transmembrane</keyword>
<evidence type="ECO:0000313" key="3">
    <source>
        <dbReference type="Proteomes" id="UP001148838"/>
    </source>
</evidence>